<dbReference type="PANTHER" id="PTHR35526">
    <property type="entry name" value="ANTI-SIGMA-F FACTOR RSBW-RELATED"/>
    <property type="match status" value="1"/>
</dbReference>
<reference evidence="3 4" key="1">
    <citation type="journal article" date="2016" name="Genome Announc.">
        <title>Draft Genome Sequence of Planomonospora sphaerica JCM9374, a Rare Actinomycete.</title>
        <authorList>
            <person name="Dohra H."/>
            <person name="Suzuki T."/>
            <person name="Inoue Y."/>
            <person name="Kodani S."/>
        </authorList>
    </citation>
    <scope>NUCLEOTIDE SEQUENCE [LARGE SCALE GENOMIC DNA]</scope>
    <source>
        <strain evidence="3 4">JCM 9374</strain>
    </source>
</reference>
<proteinExistence type="predicted"/>
<dbReference type="Proteomes" id="UP000077701">
    <property type="component" value="Unassembled WGS sequence"/>
</dbReference>
<dbReference type="GO" id="GO:0004674">
    <property type="term" value="F:protein serine/threonine kinase activity"/>
    <property type="evidence" value="ECO:0007669"/>
    <property type="project" value="UniProtKB-KW"/>
</dbReference>
<protein>
    <recommendedName>
        <fullName evidence="2">Histidine kinase/HSP90-like ATPase domain-containing protein</fullName>
    </recommendedName>
</protein>
<comment type="caution">
    <text evidence="3">The sequence shown here is derived from an EMBL/GenBank/DDBJ whole genome shotgun (WGS) entry which is preliminary data.</text>
</comment>
<dbReference type="EMBL" id="BDCX01000010">
    <property type="protein sequence ID" value="GAT68496.1"/>
    <property type="molecule type" value="Genomic_DNA"/>
</dbReference>
<dbReference type="Gene3D" id="3.30.565.10">
    <property type="entry name" value="Histidine kinase-like ATPase, C-terminal domain"/>
    <property type="match status" value="1"/>
</dbReference>
<dbReference type="PANTHER" id="PTHR35526:SF3">
    <property type="entry name" value="ANTI-SIGMA-F FACTOR RSBW"/>
    <property type="match status" value="1"/>
</dbReference>
<dbReference type="Pfam" id="PF13581">
    <property type="entry name" value="HATPase_c_2"/>
    <property type="match status" value="1"/>
</dbReference>
<keyword evidence="1" id="KW-0418">Kinase</keyword>
<organism evidence="3 4">
    <name type="scientific">Planomonospora sphaerica</name>
    <dbReference type="NCBI Taxonomy" id="161355"/>
    <lineage>
        <taxon>Bacteria</taxon>
        <taxon>Bacillati</taxon>
        <taxon>Actinomycetota</taxon>
        <taxon>Actinomycetes</taxon>
        <taxon>Streptosporangiales</taxon>
        <taxon>Streptosporangiaceae</taxon>
        <taxon>Planomonospora</taxon>
    </lineage>
</organism>
<dbReference type="AlphaFoldDB" id="A0A161LQ23"/>
<dbReference type="STRING" id="161355.PS9374_04161"/>
<dbReference type="InterPro" id="IPR050267">
    <property type="entry name" value="Anti-sigma-factor_SerPK"/>
</dbReference>
<sequence length="169" mass="18325">MLVILLQPGSASRRARAVVREALRAECLPDADITDAETVVAELAANAETHARPPYEIRIFNLADVPTWCELVDGDPDLGWIPAILDRSGKQTVLDLFPGTDAGLLSESGRGLFLVRELTDGHCRAYTTTAFTTGVPAKAVAFALPTRSGSCLTCPPMLRLARRRARLQR</sequence>
<evidence type="ECO:0000259" key="2">
    <source>
        <dbReference type="Pfam" id="PF13581"/>
    </source>
</evidence>
<keyword evidence="1" id="KW-0723">Serine/threonine-protein kinase</keyword>
<accession>A0A161LQ23</accession>
<dbReference type="InterPro" id="IPR036890">
    <property type="entry name" value="HATPase_C_sf"/>
</dbReference>
<evidence type="ECO:0000313" key="3">
    <source>
        <dbReference type="EMBL" id="GAT68496.1"/>
    </source>
</evidence>
<dbReference type="RefSeq" id="WP_068899093.1">
    <property type="nucleotide sequence ID" value="NZ_BDCX01000010.1"/>
</dbReference>
<evidence type="ECO:0000313" key="4">
    <source>
        <dbReference type="Proteomes" id="UP000077701"/>
    </source>
</evidence>
<keyword evidence="4" id="KW-1185">Reference proteome</keyword>
<evidence type="ECO:0000256" key="1">
    <source>
        <dbReference type="ARBA" id="ARBA00022527"/>
    </source>
</evidence>
<dbReference type="InterPro" id="IPR003594">
    <property type="entry name" value="HATPase_dom"/>
</dbReference>
<gene>
    <name evidence="3" type="ORF">PS9374_04161</name>
</gene>
<reference evidence="4" key="2">
    <citation type="submission" date="2016-04" db="EMBL/GenBank/DDBJ databases">
        <title>Planomonospora sphaerica JCM9374 whole genome shotgun sequence.</title>
        <authorList>
            <person name="Suzuki T."/>
            <person name="Dohra H."/>
            <person name="Kodani S."/>
        </authorList>
    </citation>
    <scope>NUCLEOTIDE SEQUENCE [LARGE SCALE GENOMIC DNA]</scope>
    <source>
        <strain evidence="4">JCM 9374</strain>
    </source>
</reference>
<feature type="domain" description="Histidine kinase/HSP90-like ATPase" evidence="2">
    <location>
        <begin position="13"/>
        <end position="122"/>
    </location>
</feature>
<name>A0A161LQ23_9ACTN</name>
<keyword evidence="1" id="KW-0808">Transferase</keyword>